<evidence type="ECO:0000256" key="5">
    <source>
        <dbReference type="ARBA" id="ARBA00022840"/>
    </source>
</evidence>
<dbReference type="AlphaFoldDB" id="A0A3P7Q1W0"/>
<protein>
    <recommendedName>
        <fullName evidence="10">Aspartyl/glutamyl-tRNA(Asn/Gln) amidotransferase subunit B</fullName>
        <shortName evidence="10">Asp/Glu-ADT subunit B</shortName>
        <ecNumber evidence="10">6.3.5.-</ecNumber>
    </recommendedName>
</protein>
<keyword evidence="6 10" id="KW-0648">Protein biosynthesis</keyword>
<evidence type="ECO:0000313" key="13">
    <source>
        <dbReference type="Proteomes" id="UP000279029"/>
    </source>
</evidence>
<feature type="domain" description="Asn/Gln amidotransferase" evidence="11">
    <location>
        <begin position="328"/>
        <end position="475"/>
    </location>
</feature>
<dbReference type="InterPro" id="IPR023168">
    <property type="entry name" value="GatB_Yqey_C_2"/>
</dbReference>
<evidence type="ECO:0000256" key="4">
    <source>
        <dbReference type="ARBA" id="ARBA00022741"/>
    </source>
</evidence>
<evidence type="ECO:0000256" key="3">
    <source>
        <dbReference type="ARBA" id="ARBA00022598"/>
    </source>
</evidence>
<dbReference type="InterPro" id="IPR003789">
    <property type="entry name" value="Asn/Gln_tRNA_amidoTrase-B-like"/>
</dbReference>
<dbReference type="GO" id="GO:0005524">
    <property type="term" value="F:ATP binding"/>
    <property type="evidence" value="ECO:0007669"/>
    <property type="project" value="UniProtKB-KW"/>
</dbReference>
<evidence type="ECO:0000256" key="10">
    <source>
        <dbReference type="HAMAP-Rule" id="MF_00121"/>
    </source>
</evidence>
<evidence type="ECO:0000259" key="11">
    <source>
        <dbReference type="SMART" id="SM00845"/>
    </source>
</evidence>
<dbReference type="InterPro" id="IPR006075">
    <property type="entry name" value="Asn/Gln-tRNA_Trfase_suB/E_cat"/>
</dbReference>
<keyword evidence="13" id="KW-1185">Reference proteome</keyword>
<gene>
    <name evidence="10 12" type="primary">gatB</name>
    <name evidence="12" type="ORF">PATL70BA_3390</name>
</gene>
<keyword evidence="12" id="KW-0808">Transferase</keyword>
<accession>A0A3P7Q1W0</accession>
<dbReference type="NCBIfam" id="TIGR00133">
    <property type="entry name" value="gatB"/>
    <property type="match status" value="1"/>
</dbReference>
<dbReference type="SMART" id="SM00845">
    <property type="entry name" value="GatB_Yqey"/>
    <property type="match status" value="1"/>
</dbReference>
<evidence type="ECO:0000256" key="7">
    <source>
        <dbReference type="ARBA" id="ARBA00024799"/>
    </source>
</evidence>
<dbReference type="GO" id="GO:0050567">
    <property type="term" value="F:glutaminyl-tRNA synthase (glutamine-hydrolyzing) activity"/>
    <property type="evidence" value="ECO:0007669"/>
    <property type="project" value="UniProtKB-UniRule"/>
</dbReference>
<dbReference type="EC" id="6.3.5.-" evidence="10"/>
<evidence type="ECO:0000256" key="9">
    <source>
        <dbReference type="ARBA" id="ARBA00047913"/>
    </source>
</evidence>
<dbReference type="Pfam" id="PF02934">
    <property type="entry name" value="GatB_N"/>
    <property type="match status" value="1"/>
</dbReference>
<dbReference type="InterPro" id="IPR017959">
    <property type="entry name" value="Asn/Gln-tRNA_amidoTrfase_suB/E"/>
</dbReference>
<keyword evidence="5 10" id="KW-0067">ATP-binding</keyword>
<evidence type="ECO:0000256" key="8">
    <source>
        <dbReference type="ARBA" id="ARBA00047380"/>
    </source>
</evidence>
<dbReference type="KEGG" id="cbar:PATL70BA_3390"/>
<dbReference type="GO" id="GO:0016740">
    <property type="term" value="F:transferase activity"/>
    <property type="evidence" value="ECO:0007669"/>
    <property type="project" value="UniProtKB-KW"/>
</dbReference>
<dbReference type="SUPFAM" id="SSF89095">
    <property type="entry name" value="GatB/YqeY motif"/>
    <property type="match status" value="1"/>
</dbReference>
<dbReference type="InterPro" id="IPR018027">
    <property type="entry name" value="Asn/Gln_amidotransferase"/>
</dbReference>
<organism evidence="12 13">
    <name type="scientific">Petrocella atlantisensis</name>
    <dbReference type="NCBI Taxonomy" id="2173034"/>
    <lineage>
        <taxon>Bacteria</taxon>
        <taxon>Bacillati</taxon>
        <taxon>Bacillota</taxon>
        <taxon>Clostridia</taxon>
        <taxon>Lachnospirales</taxon>
        <taxon>Vallitaleaceae</taxon>
        <taxon>Petrocella</taxon>
    </lineage>
</organism>
<dbReference type="InterPro" id="IPR017958">
    <property type="entry name" value="Gln-tRNA_amidoTrfase_suB_CS"/>
</dbReference>
<keyword evidence="4 10" id="KW-0547">Nucleotide-binding</keyword>
<comment type="subunit">
    <text evidence="2 10">Heterotrimer of A, B and C subunits.</text>
</comment>
<evidence type="ECO:0000256" key="6">
    <source>
        <dbReference type="ARBA" id="ARBA00022917"/>
    </source>
</evidence>
<dbReference type="EMBL" id="LR130778">
    <property type="protein sequence ID" value="VDN49321.1"/>
    <property type="molecule type" value="Genomic_DNA"/>
</dbReference>
<dbReference type="Pfam" id="PF02637">
    <property type="entry name" value="GatB_Yqey"/>
    <property type="match status" value="1"/>
</dbReference>
<dbReference type="RefSeq" id="WP_125138302.1">
    <property type="nucleotide sequence ID" value="NZ_LR130778.1"/>
</dbReference>
<dbReference type="SUPFAM" id="SSF55931">
    <property type="entry name" value="Glutamine synthetase/guanido kinase"/>
    <property type="match status" value="1"/>
</dbReference>
<dbReference type="NCBIfam" id="NF004014">
    <property type="entry name" value="PRK05477.1-4"/>
    <property type="match status" value="1"/>
</dbReference>
<dbReference type="InterPro" id="IPR004413">
    <property type="entry name" value="GatB"/>
</dbReference>
<sequence>MGYEDYEIVMGLEVHSELKTNTKIFCDCKNEFGGEPNTHCCPICTGMPGTLPVLNGKVVEYAIKAGLATNCKINQFSKQDRKNYFYPDLPKAYQVSQFDLPLCYEGEVEIEVEGEIRKIGITRIHIEEDAGKLNHEIGGTLVDYNRCGIPLIEIVSEPDFRSPVEVGIYMEKLRTILLYADVSDCKMNEGSLRCDVNLSVRKKGEKTLGTRTEMKNINSFSFAVKAAEYEAKRQIKVLESGGTIIQETRRWDEAKGITISMRTKEEAHDYRYFPEPDLMPIITTDEQILKWKASLPVMPDVRKANYIKDYGLGSKEAGILVASRKIADFFEAGASCSKNPKAVANWIISEVYSRLNEDEKEQGPMPIKGEDLGTLVNLIEEGTISGKMAKTVFEKMWQTGKSPATIVDEEGLKQNSDEDALRTIASDVLNNNEKIVADYLGGKEAAIQSLMGQMMKATKGKANPKMVIDLLKELLEAMR</sequence>
<dbReference type="Gene3D" id="1.10.150.380">
    <property type="entry name" value="GatB domain, N-terminal subdomain"/>
    <property type="match status" value="1"/>
</dbReference>
<dbReference type="GO" id="GO:0070681">
    <property type="term" value="P:glutaminyl-tRNAGln biosynthesis via transamidation"/>
    <property type="evidence" value="ECO:0007669"/>
    <property type="project" value="TreeGrafter"/>
</dbReference>
<evidence type="ECO:0000256" key="2">
    <source>
        <dbReference type="ARBA" id="ARBA00011123"/>
    </source>
</evidence>
<dbReference type="PROSITE" id="PS01234">
    <property type="entry name" value="GATB"/>
    <property type="match status" value="1"/>
</dbReference>
<evidence type="ECO:0000313" key="12">
    <source>
        <dbReference type="EMBL" id="VDN49321.1"/>
    </source>
</evidence>
<dbReference type="Gene3D" id="1.10.10.410">
    <property type="match status" value="1"/>
</dbReference>
<comment type="function">
    <text evidence="7 10">Allows the formation of correctly charged Asn-tRNA(Asn) or Gln-tRNA(Gln) through the transamidation of misacylated Asp-tRNA(Asn) or Glu-tRNA(Gln) in organisms which lack either or both of asparaginyl-tRNA or glutaminyl-tRNA synthetases. The reaction takes place in the presence of glutamine and ATP through an activated phospho-Asp-tRNA(Asn) or phospho-Glu-tRNA(Gln).</text>
</comment>
<dbReference type="HAMAP" id="MF_00121">
    <property type="entry name" value="GatB"/>
    <property type="match status" value="1"/>
</dbReference>
<dbReference type="InterPro" id="IPR042114">
    <property type="entry name" value="GatB_C_1"/>
</dbReference>
<dbReference type="GO" id="GO:0006412">
    <property type="term" value="P:translation"/>
    <property type="evidence" value="ECO:0007669"/>
    <property type="project" value="UniProtKB-UniRule"/>
</dbReference>
<dbReference type="PANTHER" id="PTHR11659:SF0">
    <property type="entry name" value="GLUTAMYL-TRNA(GLN) AMIDOTRANSFERASE SUBUNIT B, MITOCHONDRIAL"/>
    <property type="match status" value="1"/>
</dbReference>
<comment type="catalytic activity">
    <reaction evidence="9 10">
        <text>L-glutamyl-tRNA(Gln) + L-glutamine + ATP + H2O = L-glutaminyl-tRNA(Gln) + L-glutamate + ADP + phosphate + H(+)</text>
        <dbReference type="Rhea" id="RHEA:17521"/>
        <dbReference type="Rhea" id="RHEA-COMP:9681"/>
        <dbReference type="Rhea" id="RHEA-COMP:9684"/>
        <dbReference type="ChEBI" id="CHEBI:15377"/>
        <dbReference type="ChEBI" id="CHEBI:15378"/>
        <dbReference type="ChEBI" id="CHEBI:29985"/>
        <dbReference type="ChEBI" id="CHEBI:30616"/>
        <dbReference type="ChEBI" id="CHEBI:43474"/>
        <dbReference type="ChEBI" id="CHEBI:58359"/>
        <dbReference type="ChEBI" id="CHEBI:78520"/>
        <dbReference type="ChEBI" id="CHEBI:78521"/>
        <dbReference type="ChEBI" id="CHEBI:456216"/>
    </reaction>
</comment>
<keyword evidence="3 10" id="KW-0436">Ligase</keyword>
<dbReference type="InterPro" id="IPR014746">
    <property type="entry name" value="Gln_synth/guanido_kin_cat_dom"/>
</dbReference>
<dbReference type="Proteomes" id="UP000279029">
    <property type="component" value="Chromosome"/>
</dbReference>
<reference evidence="12 13" key="1">
    <citation type="submission" date="2018-09" db="EMBL/GenBank/DDBJ databases">
        <authorList>
            <person name="Postec A."/>
        </authorList>
    </citation>
    <scope>NUCLEOTIDE SEQUENCE [LARGE SCALE GENOMIC DNA]</scope>
    <source>
        <strain evidence="12">70B-A</strain>
    </source>
</reference>
<dbReference type="FunFam" id="1.10.10.410:FF:000001">
    <property type="entry name" value="Aspartyl/glutamyl-tRNA(Asn/Gln) amidotransferase subunit B"/>
    <property type="match status" value="1"/>
</dbReference>
<evidence type="ECO:0000256" key="1">
    <source>
        <dbReference type="ARBA" id="ARBA00005306"/>
    </source>
</evidence>
<name>A0A3P7Q1W0_9FIRM</name>
<comment type="similarity">
    <text evidence="1 10">Belongs to the GatB/GatE family. GatB subfamily.</text>
</comment>
<dbReference type="OrthoDB" id="9804078at2"/>
<dbReference type="GO" id="GO:0050566">
    <property type="term" value="F:asparaginyl-tRNA synthase (glutamine-hydrolyzing) activity"/>
    <property type="evidence" value="ECO:0007669"/>
    <property type="project" value="RHEA"/>
</dbReference>
<dbReference type="NCBIfam" id="NF004012">
    <property type="entry name" value="PRK05477.1-2"/>
    <property type="match status" value="1"/>
</dbReference>
<dbReference type="PANTHER" id="PTHR11659">
    <property type="entry name" value="GLUTAMYL-TRNA GLN AMIDOTRANSFERASE SUBUNIT B MITOCHONDRIAL AND PROKARYOTIC PET112-RELATED"/>
    <property type="match status" value="1"/>
</dbReference>
<proteinExistence type="inferred from homology"/>
<comment type="catalytic activity">
    <reaction evidence="8 10">
        <text>L-aspartyl-tRNA(Asn) + L-glutamine + ATP + H2O = L-asparaginyl-tRNA(Asn) + L-glutamate + ADP + phosphate + 2 H(+)</text>
        <dbReference type="Rhea" id="RHEA:14513"/>
        <dbReference type="Rhea" id="RHEA-COMP:9674"/>
        <dbReference type="Rhea" id="RHEA-COMP:9677"/>
        <dbReference type="ChEBI" id="CHEBI:15377"/>
        <dbReference type="ChEBI" id="CHEBI:15378"/>
        <dbReference type="ChEBI" id="CHEBI:29985"/>
        <dbReference type="ChEBI" id="CHEBI:30616"/>
        <dbReference type="ChEBI" id="CHEBI:43474"/>
        <dbReference type="ChEBI" id="CHEBI:58359"/>
        <dbReference type="ChEBI" id="CHEBI:78515"/>
        <dbReference type="ChEBI" id="CHEBI:78516"/>
        <dbReference type="ChEBI" id="CHEBI:456216"/>
    </reaction>
</comment>